<dbReference type="EMBL" id="CP000774">
    <property type="protein sequence ID" value="ABS63822.1"/>
    <property type="molecule type" value="Genomic_DNA"/>
</dbReference>
<dbReference type="eggNOG" id="COG2717">
    <property type="taxonomic scope" value="Bacteria"/>
</dbReference>
<dbReference type="AlphaFoldDB" id="A7HV89"/>
<reference evidence="2 3" key="1">
    <citation type="journal article" date="2011" name="Stand. Genomic Sci.">
        <title>Complete genome sequence of Parvibaculum lavamentivorans type strain (DS-1(T)).</title>
        <authorList>
            <person name="Schleheck D."/>
            <person name="Weiss M."/>
            <person name="Pitluck S."/>
            <person name="Bruce D."/>
            <person name="Land M.L."/>
            <person name="Han S."/>
            <person name="Saunders E."/>
            <person name="Tapia R."/>
            <person name="Detter C."/>
            <person name="Brettin T."/>
            <person name="Han J."/>
            <person name="Woyke T."/>
            <person name="Goodwin L."/>
            <person name="Pennacchio L."/>
            <person name="Nolan M."/>
            <person name="Cook A.M."/>
            <person name="Kjelleberg S."/>
            <person name="Thomas T."/>
        </authorList>
    </citation>
    <scope>NUCLEOTIDE SEQUENCE [LARGE SCALE GENOMIC DNA]</scope>
    <source>
        <strain evidence="3">DS-1 / DSM 13023 / NCIMB 13966</strain>
    </source>
</reference>
<feature type="transmembrane region" description="Helical" evidence="1">
    <location>
        <begin position="141"/>
        <end position="159"/>
    </location>
</feature>
<dbReference type="KEGG" id="pla:Plav_2208"/>
<feature type="transmembrane region" description="Helical" evidence="1">
    <location>
        <begin position="171"/>
        <end position="192"/>
    </location>
</feature>
<feature type="transmembrane region" description="Helical" evidence="1">
    <location>
        <begin position="76"/>
        <end position="96"/>
    </location>
</feature>
<dbReference type="RefSeq" id="WP_012111127.1">
    <property type="nucleotide sequence ID" value="NC_009719.1"/>
</dbReference>
<dbReference type="Proteomes" id="UP000006377">
    <property type="component" value="Chromosome"/>
</dbReference>
<dbReference type="STRING" id="402881.Plav_2208"/>
<proteinExistence type="predicted"/>
<feature type="transmembrane region" description="Helical" evidence="1">
    <location>
        <begin position="102"/>
        <end position="121"/>
    </location>
</feature>
<keyword evidence="3" id="KW-1185">Reference proteome</keyword>
<evidence type="ECO:0000313" key="2">
    <source>
        <dbReference type="EMBL" id="ABS63822.1"/>
    </source>
</evidence>
<keyword evidence="1" id="KW-1133">Transmembrane helix</keyword>
<name>A7HV89_PARL1</name>
<sequence>MTVAPRWPFFAVLFVVAAIAAGSLSAYGSGPEGLLHITRYTARFAFLIFIIVFSAGALAQLFPSPATLWMKKNRRYLGLSFALAHFLHLAAIISYHRAIGEVPGLVTLIGGGGAYVFIALLAATSNNWSVRKLGPKLWRRLHLTGISYVWLIFMNSYIGRLMSDTPPEPRWIFAVTAALGFIALGLRIAAWLKRRKSAPLAA</sequence>
<dbReference type="OrthoDB" id="552353at2"/>
<evidence type="ECO:0000313" key="3">
    <source>
        <dbReference type="Proteomes" id="UP000006377"/>
    </source>
</evidence>
<keyword evidence="1" id="KW-0812">Transmembrane</keyword>
<keyword evidence="1" id="KW-0472">Membrane</keyword>
<evidence type="ECO:0008006" key="4">
    <source>
        <dbReference type="Google" id="ProtNLM"/>
    </source>
</evidence>
<organism evidence="2 3">
    <name type="scientific">Parvibaculum lavamentivorans (strain DS-1 / DSM 13023 / NCIMB 13966)</name>
    <dbReference type="NCBI Taxonomy" id="402881"/>
    <lineage>
        <taxon>Bacteria</taxon>
        <taxon>Pseudomonadati</taxon>
        <taxon>Pseudomonadota</taxon>
        <taxon>Alphaproteobacteria</taxon>
        <taxon>Hyphomicrobiales</taxon>
        <taxon>Parvibaculaceae</taxon>
        <taxon>Parvibaculum</taxon>
    </lineage>
</organism>
<dbReference type="HOGENOM" id="CLU_104962_0_0_5"/>
<accession>A7HV89</accession>
<protein>
    <recommendedName>
        <fullName evidence="4">Ferric oxidoreductase domain-containing protein</fullName>
    </recommendedName>
</protein>
<evidence type="ECO:0000256" key="1">
    <source>
        <dbReference type="SAM" id="Phobius"/>
    </source>
</evidence>
<feature type="transmembrane region" description="Helical" evidence="1">
    <location>
        <begin position="44"/>
        <end position="64"/>
    </location>
</feature>
<gene>
    <name evidence="2" type="ordered locus">Plav_2208</name>
</gene>